<keyword evidence="3" id="KW-1185">Reference proteome</keyword>
<name>S8E0H6_FOMSC</name>
<accession>S8E0H6</accession>
<organism evidence="2 3">
    <name type="scientific">Fomitopsis schrenkii</name>
    <name type="common">Brown rot fungus</name>
    <dbReference type="NCBI Taxonomy" id="2126942"/>
    <lineage>
        <taxon>Eukaryota</taxon>
        <taxon>Fungi</taxon>
        <taxon>Dikarya</taxon>
        <taxon>Basidiomycota</taxon>
        <taxon>Agaricomycotina</taxon>
        <taxon>Agaricomycetes</taxon>
        <taxon>Polyporales</taxon>
        <taxon>Fomitopsis</taxon>
    </lineage>
</organism>
<dbReference type="OrthoDB" id="4218123at2759"/>
<dbReference type="eggNOG" id="ENOG502SCKN">
    <property type="taxonomic scope" value="Eukaryota"/>
</dbReference>
<dbReference type="HOGENOM" id="CLU_065849_0_0_1"/>
<dbReference type="AlphaFoldDB" id="S8E0H6"/>
<reference evidence="2 3" key="1">
    <citation type="journal article" date="2012" name="Science">
        <title>The Paleozoic origin of enzymatic lignin decomposition reconstructed from 31 fungal genomes.</title>
        <authorList>
            <person name="Floudas D."/>
            <person name="Binder M."/>
            <person name="Riley R."/>
            <person name="Barry K."/>
            <person name="Blanchette R.A."/>
            <person name="Henrissat B."/>
            <person name="Martinez A.T."/>
            <person name="Otillar R."/>
            <person name="Spatafora J.W."/>
            <person name="Yadav J.S."/>
            <person name="Aerts A."/>
            <person name="Benoit I."/>
            <person name="Boyd A."/>
            <person name="Carlson A."/>
            <person name="Copeland A."/>
            <person name="Coutinho P.M."/>
            <person name="de Vries R.P."/>
            <person name="Ferreira P."/>
            <person name="Findley K."/>
            <person name="Foster B."/>
            <person name="Gaskell J."/>
            <person name="Glotzer D."/>
            <person name="Gorecki P."/>
            <person name="Heitman J."/>
            <person name="Hesse C."/>
            <person name="Hori C."/>
            <person name="Igarashi K."/>
            <person name="Jurgens J.A."/>
            <person name="Kallen N."/>
            <person name="Kersten P."/>
            <person name="Kohler A."/>
            <person name="Kuees U."/>
            <person name="Kumar T.K.A."/>
            <person name="Kuo A."/>
            <person name="LaButti K."/>
            <person name="Larrondo L.F."/>
            <person name="Lindquist E."/>
            <person name="Ling A."/>
            <person name="Lombard V."/>
            <person name="Lucas S."/>
            <person name="Lundell T."/>
            <person name="Martin R."/>
            <person name="McLaughlin D.J."/>
            <person name="Morgenstern I."/>
            <person name="Morin E."/>
            <person name="Murat C."/>
            <person name="Nagy L.G."/>
            <person name="Nolan M."/>
            <person name="Ohm R.A."/>
            <person name="Patyshakuliyeva A."/>
            <person name="Rokas A."/>
            <person name="Ruiz-Duenas F.J."/>
            <person name="Sabat G."/>
            <person name="Salamov A."/>
            <person name="Samejima M."/>
            <person name="Schmutz J."/>
            <person name="Slot J.C."/>
            <person name="St John F."/>
            <person name="Stenlid J."/>
            <person name="Sun H."/>
            <person name="Sun S."/>
            <person name="Syed K."/>
            <person name="Tsang A."/>
            <person name="Wiebenga A."/>
            <person name="Young D."/>
            <person name="Pisabarro A."/>
            <person name="Eastwood D.C."/>
            <person name="Martin F."/>
            <person name="Cullen D."/>
            <person name="Grigoriev I.V."/>
            <person name="Hibbett D.S."/>
        </authorList>
    </citation>
    <scope>NUCLEOTIDE SEQUENCE</scope>
    <source>
        <strain evidence="3">FP-58527</strain>
    </source>
</reference>
<evidence type="ECO:0000313" key="3">
    <source>
        <dbReference type="Proteomes" id="UP000015241"/>
    </source>
</evidence>
<evidence type="ECO:0000256" key="1">
    <source>
        <dbReference type="SAM" id="Phobius"/>
    </source>
</evidence>
<dbReference type="InParanoid" id="S8E0H6"/>
<gene>
    <name evidence="2" type="ORF">FOMPIDRAFT_1025212</name>
</gene>
<keyword evidence="1" id="KW-1133">Transmembrane helix</keyword>
<evidence type="ECO:0000313" key="2">
    <source>
        <dbReference type="EMBL" id="EPS96883.1"/>
    </source>
</evidence>
<dbReference type="Proteomes" id="UP000015241">
    <property type="component" value="Unassembled WGS sequence"/>
</dbReference>
<sequence length="341" mass="38179">MVIVSASVDVYLFTAVAVTLPLLIYLRQQNNGSRPEASYEHYLTIFVVLHTLYILHTLILCWPLNLFSRLHIPLNASPDTIRSTIVRRAGLDANARLPQSLEHLLTRLSSFEMRILYVRFGQAVLQECEHCKTFDDYALFALPRALAEYVREVAVAGLLTIRGSGRDRWRTYVVGALLCVAVVEAYWTATATIDIPSNGLDVFMWHDTLWALRQLAFLLTPPLTHFLLPRTPHLVDPAAPALAAGHMLEQASTRLATLRYTRGAVMREPRLRAAAGEWWAREHTEGEWAREDEGVRRVAERLGKGFAEGGESVGTPGKLRAFARGAVARFRARLVGAEEPS</sequence>
<dbReference type="PANTHER" id="PTHR39470:SF1">
    <property type="entry name" value="CHORISMATE SYNTHASE PROTEIN"/>
    <property type="match status" value="1"/>
</dbReference>
<dbReference type="STRING" id="743788.S8E0H6"/>
<protein>
    <submittedName>
        <fullName evidence="2">Uncharacterized protein</fullName>
    </submittedName>
</protein>
<feature type="transmembrane region" description="Helical" evidence="1">
    <location>
        <begin position="41"/>
        <end position="62"/>
    </location>
</feature>
<proteinExistence type="predicted"/>
<dbReference type="PANTHER" id="PTHR39470">
    <property type="entry name" value="CHROMOSOME 10, WHOLE GENOME SHOTGUN SEQUENCE"/>
    <property type="match status" value="1"/>
</dbReference>
<keyword evidence="1" id="KW-0472">Membrane</keyword>
<keyword evidence="1" id="KW-0812">Transmembrane</keyword>
<dbReference type="EMBL" id="KE504182">
    <property type="protein sequence ID" value="EPS96883.1"/>
    <property type="molecule type" value="Genomic_DNA"/>
</dbReference>
<feature type="transmembrane region" description="Helical" evidence="1">
    <location>
        <begin position="7"/>
        <end position="26"/>
    </location>
</feature>